<comment type="caution">
    <text evidence="1">The sequence shown here is derived from an EMBL/GenBank/DDBJ whole genome shotgun (WGS) entry which is preliminary data.</text>
</comment>
<dbReference type="Gene3D" id="2.50.20.10">
    <property type="entry name" value="Lipoprotein localisation LolA/LolB/LppX"/>
    <property type="match status" value="1"/>
</dbReference>
<accession>A0ABQ2E6Q3</accession>
<organism evidence="1 2">
    <name type="scientific">Luteimonas terricola</name>
    <dbReference type="NCBI Taxonomy" id="645597"/>
    <lineage>
        <taxon>Bacteria</taxon>
        <taxon>Pseudomonadati</taxon>
        <taxon>Pseudomonadota</taxon>
        <taxon>Gammaproteobacteria</taxon>
        <taxon>Lysobacterales</taxon>
        <taxon>Lysobacteraceae</taxon>
        <taxon>Luteimonas</taxon>
    </lineage>
</organism>
<keyword evidence="2" id="KW-1185">Reference proteome</keyword>
<protein>
    <submittedName>
        <fullName evidence="1">Fatty acyl CoA synthetase</fullName>
    </submittedName>
</protein>
<sequence length="170" mass="18256">MELRGSAMLKAPLRIEGEYARPDDDTLVREVRVPYAETTTIRDGEASIARGRSTRSFALSRAPELAGLQASFGALLAGDAAALERDYRIESRGRREDWTLVLVPRDAALAASVRDITLRGRGAELRCIETRPTEGDLQRTLLAGAARAAVAAGEGADYEALCRDLGAAAQ</sequence>
<dbReference type="Proteomes" id="UP000599009">
    <property type="component" value="Unassembled WGS sequence"/>
</dbReference>
<evidence type="ECO:0000313" key="1">
    <source>
        <dbReference type="EMBL" id="GGJ96588.1"/>
    </source>
</evidence>
<dbReference type="InterPro" id="IPR004564">
    <property type="entry name" value="OM_lipoprot_carrier_LolA-like"/>
</dbReference>
<reference evidence="2" key="1">
    <citation type="journal article" date="2019" name="Int. J. Syst. Evol. Microbiol.">
        <title>The Global Catalogue of Microorganisms (GCM) 10K type strain sequencing project: providing services to taxonomists for standard genome sequencing and annotation.</title>
        <authorList>
            <consortium name="The Broad Institute Genomics Platform"/>
            <consortium name="The Broad Institute Genome Sequencing Center for Infectious Disease"/>
            <person name="Wu L."/>
            <person name="Ma J."/>
        </authorList>
    </citation>
    <scope>NUCLEOTIDE SEQUENCE [LARGE SCALE GENOMIC DNA]</scope>
    <source>
        <strain evidence="2">CGMCC 1.8985</strain>
    </source>
</reference>
<gene>
    <name evidence="1" type="ORF">GCM10011394_01820</name>
</gene>
<proteinExistence type="predicted"/>
<evidence type="ECO:0000313" key="2">
    <source>
        <dbReference type="Proteomes" id="UP000599009"/>
    </source>
</evidence>
<dbReference type="Pfam" id="PF19574">
    <property type="entry name" value="LolA_3"/>
    <property type="match status" value="1"/>
</dbReference>
<dbReference type="EMBL" id="BMME01000001">
    <property type="protein sequence ID" value="GGJ96588.1"/>
    <property type="molecule type" value="Genomic_DNA"/>
</dbReference>
<name>A0ABQ2E6Q3_9GAMM</name>